<reference evidence="1" key="1">
    <citation type="submission" date="2018-05" db="EMBL/GenBank/DDBJ databases">
        <authorList>
            <person name="Lanie J.A."/>
            <person name="Ng W.-L."/>
            <person name="Kazmierczak K.M."/>
            <person name="Andrzejewski T.M."/>
            <person name="Davidsen T.M."/>
            <person name="Wayne K.J."/>
            <person name="Tettelin H."/>
            <person name="Glass J.I."/>
            <person name="Rusch D."/>
            <person name="Podicherti R."/>
            <person name="Tsui H.-C.T."/>
            <person name="Winkler M.E."/>
        </authorList>
    </citation>
    <scope>NUCLEOTIDE SEQUENCE</scope>
</reference>
<evidence type="ECO:0000313" key="1">
    <source>
        <dbReference type="EMBL" id="SVD55915.1"/>
    </source>
</evidence>
<dbReference type="EMBL" id="UINC01158394">
    <property type="protein sequence ID" value="SVD55915.1"/>
    <property type="molecule type" value="Genomic_DNA"/>
</dbReference>
<proteinExistence type="predicted"/>
<organism evidence="1">
    <name type="scientific">marine metagenome</name>
    <dbReference type="NCBI Taxonomy" id="408172"/>
    <lineage>
        <taxon>unclassified sequences</taxon>
        <taxon>metagenomes</taxon>
        <taxon>ecological metagenomes</taxon>
    </lineage>
</organism>
<feature type="non-terminal residue" evidence="1">
    <location>
        <position position="226"/>
    </location>
</feature>
<accession>A0A382WC19</accession>
<sequence length="226" mass="26996">MIFVKLTNGFGNNLFQYIAGRLLAEHHHKKLILIPPFKDYYALNDIEQLNLFYDDICYDIDGKKIIRIQDNEYLLAYNKQMRNKDILLDGYFEDYTFYYEHIDHIRTWFKIPGNKNKEDLVFHLRTGDRLFYKAHYDSRGNPLVSMDNIENAINHFKYSKLYIVSDIPKWQETTINEMKKFKFHVNVDPLLSIDIESAVDYHNTLIKGFNKYDPIIQNDDIASDFN</sequence>
<dbReference type="AlphaFoldDB" id="A0A382WC19"/>
<name>A0A382WC19_9ZZZZ</name>
<gene>
    <name evidence="1" type="ORF">METZ01_LOCUS408769</name>
</gene>
<protein>
    <submittedName>
        <fullName evidence="1">Uncharacterized protein</fullName>
    </submittedName>
</protein>